<reference evidence="2" key="1">
    <citation type="submission" date="2019-07" db="EMBL/GenBank/DDBJ databases">
        <authorList>
            <person name="Dittberner H."/>
        </authorList>
    </citation>
    <scope>NUCLEOTIDE SEQUENCE [LARGE SCALE GENOMIC DNA]</scope>
</reference>
<accession>A0A565C9C6</accession>
<feature type="chain" id="PRO_5021835417" evidence="1">
    <location>
        <begin position="18"/>
        <end position="98"/>
    </location>
</feature>
<dbReference type="Proteomes" id="UP000489600">
    <property type="component" value="Unassembled WGS sequence"/>
</dbReference>
<proteinExistence type="predicted"/>
<dbReference type="EMBL" id="CABITT030000007">
    <property type="protein sequence ID" value="VVB10227.1"/>
    <property type="molecule type" value="Genomic_DNA"/>
</dbReference>
<comment type="caution">
    <text evidence="2">The sequence shown here is derived from an EMBL/GenBank/DDBJ whole genome shotgun (WGS) entry which is preliminary data.</text>
</comment>
<sequence length="98" mass="10352">MLLISLAPILSSFLTEAIEFKFPAFANASIIISPISSPFSVVSITATAVGPAPLIVHPNAPASKAVFFTASIPGINRTGTIGRCLETEHYCRFDTITT</sequence>
<keyword evidence="3" id="KW-1185">Reference proteome</keyword>
<dbReference type="OrthoDB" id="10566241at2759"/>
<evidence type="ECO:0000313" key="3">
    <source>
        <dbReference type="Proteomes" id="UP000489600"/>
    </source>
</evidence>
<evidence type="ECO:0000313" key="2">
    <source>
        <dbReference type="EMBL" id="VVB10227.1"/>
    </source>
</evidence>
<name>A0A565C9C6_9BRAS</name>
<protein>
    <submittedName>
        <fullName evidence="2">Uncharacterized protein</fullName>
    </submittedName>
</protein>
<evidence type="ECO:0000256" key="1">
    <source>
        <dbReference type="SAM" id="SignalP"/>
    </source>
</evidence>
<feature type="signal peptide" evidence="1">
    <location>
        <begin position="1"/>
        <end position="17"/>
    </location>
</feature>
<organism evidence="2 3">
    <name type="scientific">Arabis nemorensis</name>
    <dbReference type="NCBI Taxonomy" id="586526"/>
    <lineage>
        <taxon>Eukaryota</taxon>
        <taxon>Viridiplantae</taxon>
        <taxon>Streptophyta</taxon>
        <taxon>Embryophyta</taxon>
        <taxon>Tracheophyta</taxon>
        <taxon>Spermatophyta</taxon>
        <taxon>Magnoliopsida</taxon>
        <taxon>eudicotyledons</taxon>
        <taxon>Gunneridae</taxon>
        <taxon>Pentapetalae</taxon>
        <taxon>rosids</taxon>
        <taxon>malvids</taxon>
        <taxon>Brassicales</taxon>
        <taxon>Brassicaceae</taxon>
        <taxon>Arabideae</taxon>
        <taxon>Arabis</taxon>
    </lineage>
</organism>
<keyword evidence="1" id="KW-0732">Signal</keyword>
<gene>
    <name evidence="2" type="ORF">ANE_LOCUS20671</name>
</gene>
<dbReference type="AlphaFoldDB" id="A0A565C9C6"/>